<dbReference type="SUPFAM" id="SSF52540">
    <property type="entry name" value="P-loop containing nucleoside triphosphate hydrolases"/>
    <property type="match status" value="1"/>
</dbReference>
<evidence type="ECO:0000256" key="4">
    <source>
        <dbReference type="ARBA" id="ARBA00022741"/>
    </source>
</evidence>
<dbReference type="GO" id="GO:0003924">
    <property type="term" value="F:GTPase activity"/>
    <property type="evidence" value="ECO:0007669"/>
    <property type="project" value="InterPro"/>
</dbReference>
<proteinExistence type="predicted"/>
<dbReference type="Proteomes" id="UP001432322">
    <property type="component" value="Unassembled WGS sequence"/>
</dbReference>
<reference evidence="11" key="1">
    <citation type="submission" date="2023-10" db="EMBL/GenBank/DDBJ databases">
        <title>Genome assembly of Pristionchus species.</title>
        <authorList>
            <person name="Yoshida K."/>
            <person name="Sommer R.J."/>
        </authorList>
    </citation>
    <scope>NUCLEOTIDE SEQUENCE</scope>
    <source>
        <strain evidence="11">RS5133</strain>
    </source>
</reference>
<keyword evidence="12" id="KW-1185">Reference proteome</keyword>
<dbReference type="FunFam" id="3.40.50.300:FF:000692">
    <property type="entry name" value="Guanine nucleotide-binding protein subunit alpha"/>
    <property type="match status" value="1"/>
</dbReference>
<evidence type="ECO:0000313" key="12">
    <source>
        <dbReference type="Proteomes" id="UP001432322"/>
    </source>
</evidence>
<dbReference type="InterPro" id="IPR001019">
    <property type="entry name" value="Gprotein_alpha_su"/>
</dbReference>
<keyword evidence="7" id="KW-0807">Transducer</keyword>
<dbReference type="InterPro" id="IPR011025">
    <property type="entry name" value="GproteinA_insert"/>
</dbReference>
<feature type="non-terminal residue" evidence="11">
    <location>
        <position position="144"/>
    </location>
</feature>
<evidence type="ECO:0000256" key="2">
    <source>
        <dbReference type="ARBA" id="ARBA00022707"/>
    </source>
</evidence>
<dbReference type="PANTHER" id="PTHR10218:SF210">
    <property type="entry name" value="GUANINE NUCLEOTIDE-BINDING PROTEIN ALPHA-13 SUBUNIT"/>
    <property type="match status" value="1"/>
</dbReference>
<dbReference type="PROSITE" id="PS51882">
    <property type="entry name" value="G_ALPHA"/>
    <property type="match status" value="1"/>
</dbReference>
<dbReference type="InterPro" id="IPR027417">
    <property type="entry name" value="P-loop_NTPase"/>
</dbReference>
<evidence type="ECO:0000256" key="7">
    <source>
        <dbReference type="ARBA" id="ARBA00023224"/>
    </source>
</evidence>
<dbReference type="PRINTS" id="PR00318">
    <property type="entry name" value="GPROTEINA"/>
</dbReference>
<accession>A0AAV5UYH8</accession>
<dbReference type="GO" id="GO:0001664">
    <property type="term" value="F:G protein-coupled receptor binding"/>
    <property type="evidence" value="ECO:0007669"/>
    <property type="project" value="TreeGrafter"/>
</dbReference>
<dbReference type="Gene3D" id="3.40.50.300">
    <property type="entry name" value="P-loop containing nucleotide triphosphate hydrolases"/>
    <property type="match status" value="1"/>
</dbReference>
<dbReference type="SMART" id="SM00275">
    <property type="entry name" value="G_alpha"/>
    <property type="match status" value="1"/>
</dbReference>
<evidence type="ECO:0000256" key="3">
    <source>
        <dbReference type="ARBA" id="ARBA00022723"/>
    </source>
</evidence>
<keyword evidence="5 9" id="KW-0342">GTP-binding</keyword>
<comment type="caution">
    <text evidence="11">The sequence shown here is derived from an EMBL/GenBank/DDBJ whole genome shotgun (WGS) entry which is preliminary data.</text>
</comment>
<dbReference type="GO" id="GO:0031683">
    <property type="term" value="F:G-protein beta/gamma-subunit complex binding"/>
    <property type="evidence" value="ECO:0007669"/>
    <property type="project" value="InterPro"/>
</dbReference>
<dbReference type="GO" id="GO:0007188">
    <property type="term" value="P:adenylate cyclase-modulating G protein-coupled receptor signaling pathway"/>
    <property type="evidence" value="ECO:0007669"/>
    <property type="project" value="TreeGrafter"/>
</dbReference>
<evidence type="ECO:0000256" key="5">
    <source>
        <dbReference type="ARBA" id="ARBA00023134"/>
    </source>
</evidence>
<evidence type="ECO:0000256" key="10">
    <source>
        <dbReference type="PIRSR" id="PIRSR601019-2"/>
    </source>
</evidence>
<keyword evidence="4 9" id="KW-0547">Nucleotide-binding</keyword>
<sequence>NAQDYAPTPTDLIMSYIPTIGVQNVIFTANNKTFQLFDMGGQKMDRRKWADMYDGIDAILFCLAISEYDQVLSEDMKTNRLEDSMDLLDKIAHESKFESIPIFVFLNEIDVFTNKLAVFPLQDFLPDYDGKSTEDALNFVEGMA</sequence>
<protein>
    <recommendedName>
        <fullName evidence="13">ADP ribosylation factor</fullName>
    </recommendedName>
</protein>
<feature type="non-terminal residue" evidence="11">
    <location>
        <position position="1"/>
    </location>
</feature>
<feature type="binding site" evidence="9">
    <location>
        <begin position="38"/>
        <end position="42"/>
    </location>
    <ligand>
        <name>GTP</name>
        <dbReference type="ChEBI" id="CHEBI:37565"/>
    </ligand>
</feature>
<dbReference type="GO" id="GO:0005525">
    <property type="term" value="F:GTP binding"/>
    <property type="evidence" value="ECO:0007669"/>
    <property type="project" value="UniProtKB-KW"/>
</dbReference>
<dbReference type="Pfam" id="PF00503">
    <property type="entry name" value="G-alpha"/>
    <property type="match status" value="1"/>
</dbReference>
<keyword evidence="8" id="KW-0449">Lipoprotein</keyword>
<dbReference type="GO" id="GO:0046872">
    <property type="term" value="F:metal ion binding"/>
    <property type="evidence" value="ECO:0007669"/>
    <property type="project" value="UniProtKB-KW"/>
</dbReference>
<keyword evidence="3 10" id="KW-0479">Metal-binding</keyword>
<evidence type="ECO:0000256" key="1">
    <source>
        <dbReference type="ARBA" id="ARBA00011356"/>
    </source>
</evidence>
<dbReference type="PANTHER" id="PTHR10218">
    <property type="entry name" value="GTP-BINDING PROTEIN ALPHA SUBUNIT"/>
    <property type="match status" value="1"/>
</dbReference>
<keyword evidence="6" id="KW-0564">Palmitate</keyword>
<dbReference type="GO" id="GO:0005737">
    <property type="term" value="C:cytoplasm"/>
    <property type="evidence" value="ECO:0007669"/>
    <property type="project" value="TreeGrafter"/>
</dbReference>
<keyword evidence="10" id="KW-0460">Magnesium</keyword>
<feature type="binding site" evidence="10">
    <location>
        <position position="19"/>
    </location>
    <ligand>
        <name>Mg(2+)</name>
        <dbReference type="ChEBI" id="CHEBI:18420"/>
    </ligand>
</feature>
<name>A0AAV5UYH8_9BILA</name>
<organism evidence="11 12">
    <name type="scientific">Pristionchus fissidentatus</name>
    <dbReference type="NCBI Taxonomy" id="1538716"/>
    <lineage>
        <taxon>Eukaryota</taxon>
        <taxon>Metazoa</taxon>
        <taxon>Ecdysozoa</taxon>
        <taxon>Nematoda</taxon>
        <taxon>Chromadorea</taxon>
        <taxon>Rhabditida</taxon>
        <taxon>Rhabditina</taxon>
        <taxon>Diplogasteromorpha</taxon>
        <taxon>Diplogasteroidea</taxon>
        <taxon>Neodiplogasteridae</taxon>
        <taxon>Pristionchus</taxon>
    </lineage>
</organism>
<feature type="binding site" evidence="9">
    <location>
        <begin position="107"/>
        <end position="110"/>
    </location>
    <ligand>
        <name>GTP</name>
        <dbReference type="ChEBI" id="CHEBI:37565"/>
    </ligand>
</feature>
<evidence type="ECO:0008006" key="13">
    <source>
        <dbReference type="Google" id="ProtNLM"/>
    </source>
</evidence>
<dbReference type="Gene3D" id="1.10.400.10">
    <property type="entry name" value="GI Alpha 1, domain 2-like"/>
    <property type="match status" value="1"/>
</dbReference>
<dbReference type="AlphaFoldDB" id="A0AAV5UYH8"/>
<gene>
    <name evidence="11" type="ORF">PFISCL1PPCAC_2570</name>
</gene>
<evidence type="ECO:0000313" key="11">
    <source>
        <dbReference type="EMBL" id="GMT11273.1"/>
    </source>
</evidence>
<keyword evidence="2" id="KW-0519">Myristate</keyword>
<comment type="subunit">
    <text evidence="1">G proteins are composed of 3 units; alpha, beta and gamma. The alpha chain contains the guanine nucleotide binding site.</text>
</comment>
<evidence type="ECO:0000256" key="6">
    <source>
        <dbReference type="ARBA" id="ARBA00023139"/>
    </source>
</evidence>
<dbReference type="GO" id="GO:0005834">
    <property type="term" value="C:heterotrimeric G-protein complex"/>
    <property type="evidence" value="ECO:0007669"/>
    <property type="project" value="TreeGrafter"/>
</dbReference>
<dbReference type="EMBL" id="BTSY01000001">
    <property type="protein sequence ID" value="GMT11273.1"/>
    <property type="molecule type" value="Genomic_DNA"/>
</dbReference>
<evidence type="ECO:0000256" key="8">
    <source>
        <dbReference type="ARBA" id="ARBA00023288"/>
    </source>
</evidence>
<evidence type="ECO:0000256" key="9">
    <source>
        <dbReference type="PIRSR" id="PIRSR601019-1"/>
    </source>
</evidence>